<protein>
    <submittedName>
        <fullName evidence="2">Phosphatase 2a regulatory b subunit</fullName>
    </submittedName>
</protein>
<evidence type="ECO:0000313" key="2">
    <source>
        <dbReference type="EMBL" id="GFE55311.1"/>
    </source>
</evidence>
<feature type="region of interest" description="Disordered" evidence="1">
    <location>
        <begin position="75"/>
        <end position="247"/>
    </location>
</feature>
<dbReference type="AlphaFoldDB" id="A0A9W5TDC7"/>
<dbReference type="PANTHER" id="PTHR10257:SF3">
    <property type="entry name" value="SERINE_THREONINE-PROTEIN PHOSPHATASE 2A 56 KDA REGULATORY SUBUNIT GAMMA ISOFORM"/>
    <property type="match status" value="1"/>
</dbReference>
<evidence type="ECO:0000256" key="1">
    <source>
        <dbReference type="SAM" id="MobiDB-lite"/>
    </source>
</evidence>
<feature type="compositionally biased region" description="Low complexity" evidence="1">
    <location>
        <begin position="327"/>
        <end position="341"/>
    </location>
</feature>
<dbReference type="OrthoDB" id="10264446at2759"/>
<proteinExistence type="predicted"/>
<feature type="compositionally biased region" description="Polar residues" evidence="1">
    <location>
        <begin position="192"/>
        <end position="202"/>
    </location>
</feature>
<feature type="compositionally biased region" description="Low complexity" evidence="1">
    <location>
        <begin position="128"/>
        <end position="140"/>
    </location>
</feature>
<dbReference type="Gene3D" id="1.25.10.10">
    <property type="entry name" value="Leucine-rich Repeat Variant"/>
    <property type="match status" value="1"/>
</dbReference>
<feature type="compositionally biased region" description="Basic and acidic residues" evidence="1">
    <location>
        <begin position="157"/>
        <end position="166"/>
    </location>
</feature>
<feature type="region of interest" description="Disordered" evidence="1">
    <location>
        <begin position="1"/>
        <end position="61"/>
    </location>
</feature>
<reference evidence="2" key="1">
    <citation type="submission" date="2019-12" db="EMBL/GenBank/DDBJ databases">
        <title>Genome sequence of Babesia ovis.</title>
        <authorList>
            <person name="Yamagishi J."/>
            <person name="Sevinc F."/>
            <person name="Xuan X."/>
        </authorList>
    </citation>
    <scope>NUCLEOTIDE SEQUENCE</scope>
    <source>
        <strain evidence="2">Selcuk</strain>
    </source>
</reference>
<dbReference type="InterPro" id="IPR002554">
    <property type="entry name" value="PP2A_B56"/>
</dbReference>
<comment type="caution">
    <text evidence="2">The sequence shown here is derived from an EMBL/GenBank/DDBJ whole genome shotgun (WGS) entry which is preliminary data.</text>
</comment>
<dbReference type="GO" id="GO:0019888">
    <property type="term" value="F:protein phosphatase regulator activity"/>
    <property type="evidence" value="ECO:0007669"/>
    <property type="project" value="InterPro"/>
</dbReference>
<evidence type="ECO:0000313" key="3">
    <source>
        <dbReference type="Proteomes" id="UP001057455"/>
    </source>
</evidence>
<dbReference type="GO" id="GO:0000159">
    <property type="term" value="C:protein phosphatase type 2A complex"/>
    <property type="evidence" value="ECO:0007669"/>
    <property type="project" value="InterPro"/>
</dbReference>
<dbReference type="PANTHER" id="PTHR10257">
    <property type="entry name" value="SERINE/THREONINE PROTEIN PHOSPHATASE 2A PP2A REGULATORY SUBUNIT B"/>
    <property type="match status" value="1"/>
</dbReference>
<keyword evidence="3" id="KW-1185">Reference proteome</keyword>
<feature type="compositionally biased region" description="Low complexity" evidence="1">
    <location>
        <begin position="1"/>
        <end position="32"/>
    </location>
</feature>
<dbReference type="Pfam" id="PF01603">
    <property type="entry name" value="B56"/>
    <property type="match status" value="1"/>
</dbReference>
<gene>
    <name evidence="2" type="ORF">BaOVIS_027150</name>
</gene>
<feature type="compositionally biased region" description="Basic and acidic residues" evidence="1">
    <location>
        <begin position="75"/>
        <end position="94"/>
    </location>
</feature>
<sequence length="893" mass="100991">MSRTTSRTSSRTSSRASSRTSSRASSCTSSRSSRTHSDDEDPTCSSPRSTHSVPESDSSSGWWLYNQTRRLLRTLRDRKVEEPQKGASDGDNRSDPVPQRSIFRMLTGLFIRSQESDDDTHSKGSVQSTPASPDLSASAPSRRHRRKWRSQSVSSRGDSDTDRTLSDSDSSSGHGYIPGRPYESFGDHDFQIQRSTSASALSPNALRIRNRNDSDSESFAYGYRTSHSNESKESVDEMISSRGSSDSRRARWLIECFDSLRKGASDSGSDDAHPIDATLPYRKARIYNQEGDSPRSGSSHRDTWLDDDKGEESAPRSSRHRDRRLFSLRSSISSLRRNLSSPKTRGSKGGDSESSNSKVRLLGSRPGSHRERDDSAGSRSDSDRSPNQRRLSHSDKSGSGGHWRTDTPRNRDDWQSRRHISTSLTSRKERVISLTSNSTNDPNSGVSCLSKWDVHSVRKLEEVFSSLPLLKDTPLPARGDLFQRKLIACQTVIDFNYKRVLQRAIELKRQTLLEIIEYISTARNCLNEGVLRDVIDMVSANVFRSLPPRSIKNPFSNDIDEDEPTLEKSWPHLQIVYDVFLRVVVSNEVTSKMAKNMIDKPFVTKLLGVLNSEDQRERDYLKTILHRIYGKIMSLRNFIRKSIDNVFTSFIYETDNPYGITELLEILGSIINGFAVPLKEEHKIYLEKTLAPLHKPSSVRSYHAALSYCMIQYINKDRSLACPIIKAILKFWPTTSAQNEILFLNELEEVLSLTELAELNDIVRPVAIRLSQCIRSTHFQVAERALYIWNNDRVSRLLNMHKDVVYPYMVPAIKENVEHHWNDVVRNLTFNVSKMLSENDHELYTSCSWSSSGTRSTQSFSLTPFGSFGSTSTNGSMPLVDVESFVSPRDTTS</sequence>
<dbReference type="Proteomes" id="UP001057455">
    <property type="component" value="Unassembled WGS sequence"/>
</dbReference>
<dbReference type="SUPFAM" id="SSF48371">
    <property type="entry name" value="ARM repeat"/>
    <property type="match status" value="1"/>
</dbReference>
<dbReference type="EMBL" id="BLIY01000018">
    <property type="protein sequence ID" value="GFE55311.1"/>
    <property type="molecule type" value="Genomic_DNA"/>
</dbReference>
<dbReference type="InterPro" id="IPR011989">
    <property type="entry name" value="ARM-like"/>
</dbReference>
<dbReference type="FunFam" id="1.25.10.10:FF:000331">
    <property type="entry name" value="Phosphoprotein phosphatase, putative"/>
    <property type="match status" value="1"/>
</dbReference>
<feature type="region of interest" description="Disordered" evidence="1">
    <location>
        <begin position="287"/>
        <end position="420"/>
    </location>
</feature>
<feature type="compositionally biased region" description="Basic and acidic residues" evidence="1">
    <location>
        <begin position="368"/>
        <end position="396"/>
    </location>
</feature>
<organism evidence="2 3">
    <name type="scientific">Babesia ovis</name>
    <dbReference type="NCBI Taxonomy" id="5869"/>
    <lineage>
        <taxon>Eukaryota</taxon>
        <taxon>Sar</taxon>
        <taxon>Alveolata</taxon>
        <taxon>Apicomplexa</taxon>
        <taxon>Aconoidasida</taxon>
        <taxon>Piroplasmida</taxon>
        <taxon>Babesiidae</taxon>
        <taxon>Babesia</taxon>
    </lineage>
</organism>
<dbReference type="GO" id="GO:0007165">
    <property type="term" value="P:signal transduction"/>
    <property type="evidence" value="ECO:0007669"/>
    <property type="project" value="InterPro"/>
</dbReference>
<feature type="compositionally biased region" description="Polar residues" evidence="1">
    <location>
        <begin position="43"/>
        <end position="61"/>
    </location>
</feature>
<feature type="compositionally biased region" description="Basic and acidic residues" evidence="1">
    <location>
        <begin position="299"/>
        <end position="314"/>
    </location>
</feature>
<name>A0A9W5TDC7_BABOV</name>
<feature type="compositionally biased region" description="Basic and acidic residues" evidence="1">
    <location>
        <begin position="403"/>
        <end position="416"/>
    </location>
</feature>
<dbReference type="InterPro" id="IPR016024">
    <property type="entry name" value="ARM-type_fold"/>
</dbReference>
<accession>A0A9W5TDC7</accession>